<dbReference type="GO" id="GO:0000176">
    <property type="term" value="C:nuclear exosome (RNase complex)"/>
    <property type="evidence" value="ECO:0007669"/>
    <property type="project" value="TreeGrafter"/>
</dbReference>
<dbReference type="GO" id="GO:0000467">
    <property type="term" value="P:exonucleolytic trimming to generate mature 3'-end of 5.8S rRNA from tricistronic rRNA transcript (SSU-rRNA, 5.8S rRNA, LSU-rRNA)"/>
    <property type="evidence" value="ECO:0007669"/>
    <property type="project" value="TreeGrafter"/>
</dbReference>
<accession>A0A7H9AV99</accession>
<dbReference type="RefSeq" id="XP_037141944.1">
    <property type="nucleotide sequence ID" value="XM_037286049.1"/>
</dbReference>
<dbReference type="GO" id="GO:0034473">
    <property type="term" value="P:U1 snRNA 3'-end processing"/>
    <property type="evidence" value="ECO:0007669"/>
    <property type="project" value="TreeGrafter"/>
</dbReference>
<dbReference type="EMBL" id="CP058604">
    <property type="protein sequence ID" value="QLG70216.1"/>
    <property type="molecule type" value="Genomic_DNA"/>
</dbReference>
<evidence type="ECO:0000256" key="2">
    <source>
        <dbReference type="ARBA" id="ARBA00004604"/>
    </source>
</evidence>
<dbReference type="GO" id="GO:0005730">
    <property type="term" value="C:nucleolus"/>
    <property type="evidence" value="ECO:0007669"/>
    <property type="project" value="UniProtKB-SubCell"/>
</dbReference>
<dbReference type="GO" id="GO:0034475">
    <property type="term" value="P:U4 snRNA 3'-end processing"/>
    <property type="evidence" value="ECO:0007669"/>
    <property type="project" value="TreeGrafter"/>
</dbReference>
<evidence type="ECO:0000259" key="10">
    <source>
        <dbReference type="Pfam" id="PF01138"/>
    </source>
</evidence>
<comment type="subcellular location">
    <subcellularLocation>
        <location evidence="1">Cytoplasm</location>
    </subcellularLocation>
    <subcellularLocation>
        <location evidence="2">Nucleus</location>
        <location evidence="2">Nucleolus</location>
    </subcellularLocation>
</comment>
<keyword evidence="7" id="KW-0694">RNA-binding</keyword>
<dbReference type="GO" id="GO:0000177">
    <property type="term" value="C:cytoplasmic exosome (RNase complex)"/>
    <property type="evidence" value="ECO:0007669"/>
    <property type="project" value="UniProtKB-ARBA"/>
</dbReference>
<reference evidence="11 12" key="1">
    <citation type="submission" date="2020-07" db="EMBL/GenBank/DDBJ databases">
        <title>The yeast mating-type switching endonuclease HO is a domesticated member of an unorthodox homing genetic element family.</title>
        <authorList>
            <person name="Coughlan A.Y."/>
            <person name="Lombardi L."/>
            <person name="Braun-Galleani S."/>
            <person name="Martos A.R."/>
            <person name="Galeote V."/>
            <person name="Bigey F."/>
            <person name="Dequin S."/>
            <person name="Byrne K.P."/>
            <person name="Wolfe K.H."/>
        </authorList>
    </citation>
    <scope>NUCLEOTIDE SEQUENCE [LARGE SCALE GENOMIC DNA]</scope>
    <source>
        <strain evidence="11 12">NRRL Y-6702</strain>
    </source>
</reference>
<keyword evidence="12" id="KW-1185">Reference proteome</keyword>
<dbReference type="GO" id="GO:0016075">
    <property type="term" value="P:rRNA catabolic process"/>
    <property type="evidence" value="ECO:0007669"/>
    <property type="project" value="TreeGrafter"/>
</dbReference>
<dbReference type="KEGG" id="zmk:HG535_0A01540"/>
<evidence type="ECO:0000256" key="7">
    <source>
        <dbReference type="ARBA" id="ARBA00022884"/>
    </source>
</evidence>
<keyword evidence="6" id="KW-0271">Exosome</keyword>
<dbReference type="GO" id="GO:0034476">
    <property type="term" value="P:U5 snRNA 3'-end processing"/>
    <property type="evidence" value="ECO:0007669"/>
    <property type="project" value="TreeGrafter"/>
</dbReference>
<evidence type="ECO:0000256" key="8">
    <source>
        <dbReference type="ARBA" id="ARBA00023242"/>
    </source>
</evidence>
<sequence length="387" mass="42972">MTETAVETVDVHPITFPPPVFARISPELSLQRHLSLGIRPSLRSFEEFREVNINEGTLSRFGPNGVAVEETGNNVLGSNVLKCGNTFVVTSITGGIVEINIPVDEEDIGEKELMEISEKRDYVNKCASVFPQIEVERGRTGAPTDEEMTISQKLYDNVLHSGLISKSALDVDCGIRITDSTGKTKIVYFDETKDGDMSQFRPKRKWAYVLYAKIVVFSRTGPVFDMCWNSLVYALKDTKLPRVFIDERATDLKMTVRTRGRSAVVRESYDILFDSKKAVPLKINEFQIGFASNYGIIDLDPEAQVVRNDEGHDVDEEMDKPRAILLADIDSEAEETSINSTISVIGDSSGKLTNVTIVGGGSKITLEMIKRALALSKARYDDLKTKS</sequence>
<evidence type="ECO:0000256" key="6">
    <source>
        <dbReference type="ARBA" id="ARBA00022835"/>
    </source>
</evidence>
<dbReference type="Pfam" id="PF01138">
    <property type="entry name" value="RNase_PH"/>
    <property type="match status" value="1"/>
</dbReference>
<organism evidence="11 12">
    <name type="scientific">Zygotorulaspora mrakii</name>
    <name type="common">Zygosaccharomyces mrakii</name>
    <dbReference type="NCBI Taxonomy" id="42260"/>
    <lineage>
        <taxon>Eukaryota</taxon>
        <taxon>Fungi</taxon>
        <taxon>Dikarya</taxon>
        <taxon>Ascomycota</taxon>
        <taxon>Saccharomycotina</taxon>
        <taxon>Saccharomycetes</taxon>
        <taxon>Saccharomycetales</taxon>
        <taxon>Saccharomycetaceae</taxon>
        <taxon>Zygotorulaspora</taxon>
    </lineage>
</organism>
<evidence type="ECO:0000313" key="11">
    <source>
        <dbReference type="EMBL" id="QLG70216.1"/>
    </source>
</evidence>
<dbReference type="Gene3D" id="3.30.230.70">
    <property type="entry name" value="GHMP Kinase, N-terminal domain"/>
    <property type="match status" value="1"/>
</dbReference>
<dbReference type="PANTHER" id="PTHR11097:SF9">
    <property type="entry name" value="EXOSOME COMPLEX COMPONENT RRP43"/>
    <property type="match status" value="1"/>
</dbReference>
<feature type="domain" description="Exoribonuclease phosphorolytic" evidence="10">
    <location>
        <begin position="47"/>
        <end position="241"/>
    </location>
</feature>
<dbReference type="AlphaFoldDB" id="A0A7H9AV99"/>
<dbReference type="InterPro" id="IPR050590">
    <property type="entry name" value="Exosome_comp_Rrp42_subfam"/>
</dbReference>
<dbReference type="GO" id="GO:0071038">
    <property type="term" value="P:TRAMP-dependent tRNA surveillance pathway"/>
    <property type="evidence" value="ECO:0007669"/>
    <property type="project" value="TreeGrafter"/>
</dbReference>
<evidence type="ECO:0000256" key="5">
    <source>
        <dbReference type="ARBA" id="ARBA00022552"/>
    </source>
</evidence>
<evidence type="ECO:0000313" key="12">
    <source>
        <dbReference type="Proteomes" id="UP000509704"/>
    </source>
</evidence>
<dbReference type="OrthoDB" id="45882at2759"/>
<comment type="similarity">
    <text evidence="3">Belongs to the RNase PH family.</text>
</comment>
<dbReference type="GeneID" id="59233852"/>
<gene>
    <name evidence="11" type="ORF">HG535_0A01540</name>
</gene>
<keyword evidence="4" id="KW-0963">Cytoplasm</keyword>
<dbReference type="PANTHER" id="PTHR11097">
    <property type="entry name" value="EXOSOME COMPLEX EXONUCLEASE RIBOSOMAL RNA PROCESSING PROTEIN"/>
    <property type="match status" value="1"/>
</dbReference>
<dbReference type="GO" id="GO:0071028">
    <property type="term" value="P:nuclear mRNA surveillance"/>
    <property type="evidence" value="ECO:0007669"/>
    <property type="project" value="TreeGrafter"/>
</dbReference>
<dbReference type="Proteomes" id="UP000509704">
    <property type="component" value="Chromosome 1"/>
</dbReference>
<dbReference type="InterPro" id="IPR001247">
    <property type="entry name" value="ExoRNase_PH_dom1"/>
</dbReference>
<dbReference type="InterPro" id="IPR020568">
    <property type="entry name" value="Ribosomal_Su5_D2-typ_SF"/>
</dbReference>
<proteinExistence type="inferred from homology"/>
<dbReference type="InterPro" id="IPR027408">
    <property type="entry name" value="PNPase/RNase_PH_dom_sf"/>
</dbReference>
<evidence type="ECO:0000256" key="1">
    <source>
        <dbReference type="ARBA" id="ARBA00004496"/>
    </source>
</evidence>
<dbReference type="GO" id="GO:0071035">
    <property type="term" value="P:nuclear polyadenylation-dependent rRNA catabolic process"/>
    <property type="evidence" value="ECO:0007669"/>
    <property type="project" value="TreeGrafter"/>
</dbReference>
<evidence type="ECO:0000256" key="9">
    <source>
        <dbReference type="ARBA" id="ARBA00030617"/>
    </source>
</evidence>
<dbReference type="SUPFAM" id="SSF54211">
    <property type="entry name" value="Ribosomal protein S5 domain 2-like"/>
    <property type="match status" value="1"/>
</dbReference>
<keyword evidence="5" id="KW-0698">rRNA processing</keyword>
<name>A0A7H9AV99_ZYGMR</name>
<evidence type="ECO:0000256" key="4">
    <source>
        <dbReference type="ARBA" id="ARBA00022490"/>
    </source>
</evidence>
<evidence type="ECO:0000256" key="3">
    <source>
        <dbReference type="ARBA" id="ARBA00006678"/>
    </source>
</evidence>
<dbReference type="GO" id="GO:0035925">
    <property type="term" value="F:mRNA 3'-UTR AU-rich region binding"/>
    <property type="evidence" value="ECO:0007669"/>
    <property type="project" value="TreeGrafter"/>
</dbReference>
<protein>
    <recommendedName>
        <fullName evidence="9">Ribosomal RNA-processing protein 43</fullName>
    </recommendedName>
</protein>
<keyword evidence="8" id="KW-0539">Nucleus</keyword>
<dbReference type="CDD" id="cd11358">
    <property type="entry name" value="RNase_PH"/>
    <property type="match status" value="1"/>
</dbReference>